<accession>A0ABM1HUY3</accession>
<comment type="similarity">
    <text evidence="2">Belongs to the glutamate-gated ion channel (TC 1.A.10.1) family.</text>
</comment>
<protein>
    <submittedName>
        <fullName evidence="18">Probable glutamate receptor</fullName>
    </submittedName>
</protein>
<evidence type="ECO:0000256" key="5">
    <source>
        <dbReference type="ARBA" id="ARBA00022692"/>
    </source>
</evidence>
<feature type="domain" description="Ionotropic glutamate receptor L-glutamate and glycine-binding" evidence="16">
    <location>
        <begin position="218"/>
        <end position="325"/>
    </location>
</feature>
<dbReference type="InterPro" id="IPR052192">
    <property type="entry name" value="Insect_Ionotropic_Sensory_Rcpt"/>
</dbReference>
<evidence type="ECO:0000313" key="18">
    <source>
        <dbReference type="RefSeq" id="XP_015171770.1"/>
    </source>
</evidence>
<evidence type="ECO:0000313" key="17">
    <source>
        <dbReference type="Proteomes" id="UP000694924"/>
    </source>
</evidence>
<sequence>MLSTLLPLTLIFIGIQITQGQLLIRPTYVYQNLIRNMHDFFNNTCIILLHDTPNVMENTSLDETKQLFSLQRYLSGTLHIRTVFMDFQMFKTRVGKSYYHIKRPLFVLLNDYNDTRDQLAYVSTWLAMEYPTWLLFFRKETQIEVFFHNIYVPFDCQVMITRDNENETDEEEILEVYQIDAQSKIRIMNFGSWDNINGFKGPTLSLYQRRNNLYGHNLRVVMAHDPPVSLIHHNERNEIIEVSGFFGELMKLLQEGMNCTLTYIETDSWGLNLLNGTWTGAVGMLIKNEADIAGMELMMTSDRLDAIDFTTPVYSTKCRTFIKRPDLTSIKWQAYTSPFGANIWYLIGFIILLSSGLIMIIKIVVKTISYYEDFEHSPSTLSEIMFYVFGAFCNQGMQQSLLDPVRMVQFVIHLTAVVVLAAYSAALISFLAIKTFVMPFTTMEGLLKDGTYRFAVVQESADYTFFQNTSDKVLRVLFDNILTKETDLPINYLDGLHRVCKEDKYAFMAMDNIAAELQQKLTCSVESLDTITQTTIAMAVPNRSPYDGIINSNILMLRDSGILQRLLNTEWSNQFKKPKSKWTSVELYDMVPLLIFMFCGSVVSSFLLSLEHIIHRKVVNNKTLRIIQKKS</sequence>
<keyword evidence="3" id="KW-0813">Transport</keyword>
<comment type="subcellular location">
    <subcellularLocation>
        <location evidence="1">Cell membrane</location>
        <topology evidence="1">Multi-pass membrane protein</topology>
    </subcellularLocation>
</comment>
<evidence type="ECO:0000256" key="1">
    <source>
        <dbReference type="ARBA" id="ARBA00004651"/>
    </source>
</evidence>
<evidence type="ECO:0000256" key="10">
    <source>
        <dbReference type="ARBA" id="ARBA00023180"/>
    </source>
</evidence>
<evidence type="ECO:0000256" key="4">
    <source>
        <dbReference type="ARBA" id="ARBA00022475"/>
    </source>
</evidence>
<organism evidence="17 18">
    <name type="scientific">Polistes dominula</name>
    <name type="common">European paper wasp</name>
    <name type="synonym">Vespa dominula</name>
    <dbReference type="NCBI Taxonomy" id="743375"/>
    <lineage>
        <taxon>Eukaryota</taxon>
        <taxon>Metazoa</taxon>
        <taxon>Ecdysozoa</taxon>
        <taxon>Arthropoda</taxon>
        <taxon>Hexapoda</taxon>
        <taxon>Insecta</taxon>
        <taxon>Pterygota</taxon>
        <taxon>Neoptera</taxon>
        <taxon>Endopterygota</taxon>
        <taxon>Hymenoptera</taxon>
        <taxon>Apocrita</taxon>
        <taxon>Aculeata</taxon>
        <taxon>Vespoidea</taxon>
        <taxon>Vespidae</taxon>
        <taxon>Polistinae</taxon>
        <taxon>Polistini</taxon>
        <taxon>Polistes</taxon>
    </lineage>
</organism>
<keyword evidence="14" id="KW-0732">Signal</keyword>
<feature type="signal peptide" evidence="14">
    <location>
        <begin position="1"/>
        <end position="20"/>
    </location>
</feature>
<evidence type="ECO:0000256" key="3">
    <source>
        <dbReference type="ARBA" id="ARBA00022448"/>
    </source>
</evidence>
<keyword evidence="10" id="KW-0325">Glycoprotein</keyword>
<keyword evidence="12" id="KW-0407">Ion channel</keyword>
<evidence type="ECO:0000256" key="14">
    <source>
        <dbReference type="SAM" id="SignalP"/>
    </source>
</evidence>
<dbReference type="Pfam" id="PF00060">
    <property type="entry name" value="Lig_chan"/>
    <property type="match status" value="1"/>
</dbReference>
<evidence type="ECO:0000259" key="15">
    <source>
        <dbReference type="Pfam" id="PF00060"/>
    </source>
</evidence>
<dbReference type="RefSeq" id="XP_015171770.1">
    <property type="nucleotide sequence ID" value="XM_015316284.1"/>
</dbReference>
<evidence type="ECO:0000256" key="7">
    <source>
        <dbReference type="ARBA" id="ARBA00023065"/>
    </source>
</evidence>
<dbReference type="Pfam" id="PF10613">
    <property type="entry name" value="Lig_chan-Glu_bd"/>
    <property type="match status" value="1"/>
</dbReference>
<evidence type="ECO:0000256" key="13">
    <source>
        <dbReference type="SAM" id="Phobius"/>
    </source>
</evidence>
<keyword evidence="9 18" id="KW-0675">Receptor</keyword>
<evidence type="ECO:0000256" key="6">
    <source>
        <dbReference type="ARBA" id="ARBA00022989"/>
    </source>
</evidence>
<evidence type="ECO:0000256" key="2">
    <source>
        <dbReference type="ARBA" id="ARBA00008685"/>
    </source>
</evidence>
<keyword evidence="4" id="KW-1003">Cell membrane</keyword>
<keyword evidence="8 13" id="KW-0472">Membrane</keyword>
<feature type="transmembrane region" description="Helical" evidence="13">
    <location>
        <begin position="343"/>
        <end position="365"/>
    </location>
</feature>
<dbReference type="InterPro" id="IPR019594">
    <property type="entry name" value="Glu/Gly-bd"/>
</dbReference>
<evidence type="ECO:0000256" key="8">
    <source>
        <dbReference type="ARBA" id="ARBA00023136"/>
    </source>
</evidence>
<dbReference type="InterPro" id="IPR001320">
    <property type="entry name" value="Iontro_rcpt_C"/>
</dbReference>
<feature type="transmembrane region" description="Helical" evidence="13">
    <location>
        <begin position="590"/>
        <end position="610"/>
    </location>
</feature>
<gene>
    <name evidence="18" type="primary">LOC107064034</name>
</gene>
<proteinExistence type="inferred from homology"/>
<evidence type="ECO:0000256" key="12">
    <source>
        <dbReference type="ARBA" id="ARBA00023303"/>
    </source>
</evidence>
<keyword evidence="6 13" id="KW-1133">Transmembrane helix</keyword>
<evidence type="ECO:0000259" key="16">
    <source>
        <dbReference type="Pfam" id="PF10613"/>
    </source>
</evidence>
<feature type="domain" description="Ionotropic glutamate receptor C-terminal" evidence="15">
    <location>
        <begin position="342"/>
        <end position="504"/>
    </location>
</feature>
<dbReference type="PANTHER" id="PTHR42643:SF30">
    <property type="entry name" value="IONOTROPIC RECEPTOR 40A-RELATED"/>
    <property type="match status" value="1"/>
</dbReference>
<keyword evidence="7" id="KW-0406">Ion transport</keyword>
<evidence type="ECO:0000256" key="9">
    <source>
        <dbReference type="ARBA" id="ARBA00023170"/>
    </source>
</evidence>
<dbReference type="PANTHER" id="PTHR42643">
    <property type="entry name" value="IONOTROPIC RECEPTOR 20A-RELATED"/>
    <property type="match status" value="1"/>
</dbReference>
<feature type="chain" id="PRO_5046803514" evidence="14">
    <location>
        <begin position="21"/>
        <end position="631"/>
    </location>
</feature>
<feature type="transmembrane region" description="Helical" evidence="13">
    <location>
        <begin position="410"/>
        <end position="433"/>
    </location>
</feature>
<keyword evidence="11" id="KW-1071">Ligand-gated ion channel</keyword>
<name>A0ABM1HUY3_POLDO</name>
<keyword evidence="5 13" id="KW-0812">Transmembrane</keyword>
<dbReference type="SUPFAM" id="SSF53850">
    <property type="entry name" value="Periplasmic binding protein-like II"/>
    <property type="match status" value="1"/>
</dbReference>
<dbReference type="GeneID" id="107064034"/>
<dbReference type="Proteomes" id="UP000694924">
    <property type="component" value="Unplaced"/>
</dbReference>
<dbReference type="Gene3D" id="3.40.190.10">
    <property type="entry name" value="Periplasmic binding protein-like II"/>
    <property type="match status" value="2"/>
</dbReference>
<keyword evidence="17" id="KW-1185">Reference proteome</keyword>
<evidence type="ECO:0000256" key="11">
    <source>
        <dbReference type="ARBA" id="ARBA00023286"/>
    </source>
</evidence>
<reference evidence="18" key="1">
    <citation type="submission" date="2025-08" db="UniProtKB">
        <authorList>
            <consortium name="RefSeq"/>
        </authorList>
    </citation>
    <scope>IDENTIFICATION</scope>
    <source>
        <tissue evidence="18">Whole body</tissue>
    </source>
</reference>